<dbReference type="SUPFAM" id="SSF57716">
    <property type="entry name" value="Glucocorticoid receptor-like (DNA-binding domain)"/>
    <property type="match status" value="1"/>
</dbReference>
<evidence type="ECO:0000256" key="2">
    <source>
        <dbReference type="ARBA" id="ARBA00006177"/>
    </source>
</evidence>
<evidence type="ECO:0000256" key="4">
    <source>
        <dbReference type="ARBA" id="ARBA00022771"/>
    </source>
</evidence>
<evidence type="ECO:0000256" key="5">
    <source>
        <dbReference type="ARBA" id="ARBA00022833"/>
    </source>
</evidence>
<dbReference type="Pfam" id="PF05485">
    <property type="entry name" value="THAP"/>
    <property type="match status" value="1"/>
</dbReference>
<evidence type="ECO:0000256" key="6">
    <source>
        <dbReference type="ARBA" id="ARBA00023015"/>
    </source>
</evidence>
<evidence type="ECO:0000256" key="3">
    <source>
        <dbReference type="ARBA" id="ARBA00022723"/>
    </source>
</evidence>
<dbReference type="PANTHER" id="PTHR46600">
    <property type="entry name" value="THAP DOMAIN-CONTAINING"/>
    <property type="match status" value="1"/>
</dbReference>
<dbReference type="InterPro" id="IPR048365">
    <property type="entry name" value="TNP-like_RNaseH_N"/>
</dbReference>
<evidence type="ECO:0000259" key="14">
    <source>
        <dbReference type="PROSITE" id="PS50950"/>
    </source>
</evidence>
<feature type="region of interest" description="Disordered" evidence="13">
    <location>
        <begin position="937"/>
        <end position="970"/>
    </location>
</feature>
<keyword evidence="4 12" id="KW-0863">Zinc-finger</keyword>
<accession>A0A0K2SVU5</accession>
<feature type="compositionally biased region" description="Basic and acidic residues" evidence="13">
    <location>
        <begin position="961"/>
        <end position="970"/>
    </location>
</feature>
<dbReference type="EMBL" id="HACA01000557">
    <property type="protein sequence ID" value="CDW17918.1"/>
    <property type="molecule type" value="Transcribed_RNA"/>
</dbReference>
<dbReference type="PROSITE" id="PS50950">
    <property type="entry name" value="ZF_THAP"/>
    <property type="match status" value="1"/>
</dbReference>
<dbReference type="SMART" id="SM00980">
    <property type="entry name" value="THAP"/>
    <property type="match status" value="1"/>
</dbReference>
<dbReference type="PANTHER" id="PTHR46600:SF1">
    <property type="entry name" value="THAP DOMAIN-CONTAINING PROTEIN 1"/>
    <property type="match status" value="1"/>
</dbReference>
<organism evidence="15">
    <name type="scientific">Lepeophtheirus salmonis</name>
    <name type="common">Salmon louse</name>
    <name type="synonym">Caligus salmonis</name>
    <dbReference type="NCBI Taxonomy" id="72036"/>
    <lineage>
        <taxon>Eukaryota</taxon>
        <taxon>Metazoa</taxon>
        <taxon>Ecdysozoa</taxon>
        <taxon>Arthropoda</taxon>
        <taxon>Crustacea</taxon>
        <taxon>Multicrustacea</taxon>
        <taxon>Hexanauplia</taxon>
        <taxon>Copepoda</taxon>
        <taxon>Siphonostomatoida</taxon>
        <taxon>Caligidae</taxon>
        <taxon>Lepeophtheirus</taxon>
    </lineage>
</organism>
<keyword evidence="11" id="KW-0131">Cell cycle</keyword>
<evidence type="ECO:0000256" key="13">
    <source>
        <dbReference type="SAM" id="MobiDB-lite"/>
    </source>
</evidence>
<name>A0A0K2SVU5_LEPSM</name>
<protein>
    <submittedName>
        <fullName evidence="15">Putative LOC101234274 [Hydra vulgaris]</fullName>
    </submittedName>
</protein>
<keyword evidence="8 12" id="KW-0238">DNA-binding</keyword>
<dbReference type="SMART" id="SM00692">
    <property type="entry name" value="DM3"/>
    <property type="match status" value="1"/>
</dbReference>
<dbReference type="InterPro" id="IPR026516">
    <property type="entry name" value="THAP1/10"/>
</dbReference>
<dbReference type="GO" id="GO:0043565">
    <property type="term" value="F:sequence-specific DNA binding"/>
    <property type="evidence" value="ECO:0007669"/>
    <property type="project" value="InterPro"/>
</dbReference>
<reference evidence="15" key="1">
    <citation type="submission" date="2014-05" db="EMBL/GenBank/DDBJ databases">
        <authorList>
            <person name="Chronopoulou M."/>
        </authorList>
    </citation>
    <scope>NUCLEOTIDE SEQUENCE</scope>
    <source>
        <tissue evidence="15">Whole organism</tissue>
    </source>
</reference>
<dbReference type="InterPro" id="IPR038441">
    <property type="entry name" value="THAP_Znf_sf"/>
</dbReference>
<proteinExistence type="inferred from homology"/>
<sequence>MICCCPGCRTGFPKPKKKILQKHNEEDVVEAKHSLHMLPKDPELLKIWIKAIRRENFVPNKYTRICSKHFPKSAFILERRDTNSTRYKKSGPIQRNKLKSDAIPTIFPDIPKHLQKKTFPERKTTLATSDSRLKQEILRHESQIEQLSKEDKIENLTDIKKKLSKSNLPKDINENSDEDYIILSALSTQDLVPTILYGLKVNSDLTYSIFSKGLPLPIIEIKHICSSKHLSRFSDVNKILSYLKNRSDESKQASNIKYAIELLEESLYQQDFYSQNHLGFLIEQLHLHSVSAKGRRYSPEFLGISTLWHNTSPALYNQIRESGMIYMPTESRIRRITNVFSVQGGVPGSTMDYLKSRVESLDEKDKRVSIIIDEVYSSQRVEFSGGNFFGCDSNGNYSKTILCFMVKSVLGNYSDMVAMVPITNISSSIIKEYYMKVLQLVTKVGLEPVATITDAHASNRKFYVDELGDGKFPRFILNPFSTNEQKIFMLFGPIHILKKIFNNFTSIGKFSCPSFETEGIILEAEFEHVKQIYNMELGQDVKLAHKLNHKVISSQPVEKCNNDDLSLRFFHESTLKALNHYASIDEQFVSFKETGQVMGTLKRFWNCVNLNSNSIYVQKKDDSLKPISVNEREQIIFLVKFAEWIKGWEEYSKKNGGGLSSETFHAAYQTSIGLAHLVTYLLDEKNVEFVFLCKINSDPIEKRFGWYRQLSGGNYYISCRQFFEAEKIIRVSLLLKSKIKSISSIFVDTKELNDASEEDISSFVALISSNCSMELESLQGLEPLIYFVCGYVTYSILKPWNRECCTNFLSSNGGVTFSMDELGNYQELDSFINEINKGGFKKPSDIIYLLGGHLYELLQYVFTNEEVRNIILSMTAPRSVFVQGARRFLSSHHLTATWFEKSSCSNNHLLSTTFFNQIASKLFNMFAKNFVSEANSQLHANNKKRKSTPRKSVSPKKKLIKEKSKKEQSD</sequence>
<evidence type="ECO:0000256" key="8">
    <source>
        <dbReference type="ARBA" id="ARBA00023125"/>
    </source>
</evidence>
<comment type="subcellular location">
    <subcellularLocation>
        <location evidence="1">Nucleus</location>
        <location evidence="1">Nucleoplasm</location>
    </subcellularLocation>
</comment>
<keyword evidence="9" id="KW-0804">Transcription</keyword>
<evidence type="ECO:0000256" key="1">
    <source>
        <dbReference type="ARBA" id="ARBA00004642"/>
    </source>
</evidence>
<dbReference type="GO" id="GO:0005654">
    <property type="term" value="C:nucleoplasm"/>
    <property type="evidence" value="ECO:0007669"/>
    <property type="project" value="UniProtKB-SubCell"/>
</dbReference>
<evidence type="ECO:0000256" key="9">
    <source>
        <dbReference type="ARBA" id="ARBA00023163"/>
    </source>
</evidence>
<evidence type="ECO:0000256" key="11">
    <source>
        <dbReference type="ARBA" id="ARBA00023306"/>
    </source>
</evidence>
<dbReference type="AlphaFoldDB" id="A0A0K2SVU5"/>
<evidence type="ECO:0000313" key="15">
    <source>
        <dbReference type="EMBL" id="CDW17918.1"/>
    </source>
</evidence>
<evidence type="ECO:0000256" key="12">
    <source>
        <dbReference type="PROSITE-ProRule" id="PRU00309"/>
    </source>
</evidence>
<dbReference type="OrthoDB" id="6381099at2759"/>
<dbReference type="Gene3D" id="6.20.210.20">
    <property type="entry name" value="THAP domain"/>
    <property type="match status" value="1"/>
</dbReference>
<keyword evidence="5" id="KW-0862">Zinc</keyword>
<dbReference type="Pfam" id="PF21787">
    <property type="entry name" value="TNP-like_RNaseH_N"/>
    <property type="match status" value="1"/>
</dbReference>
<keyword evidence="6" id="KW-0805">Transcription regulation</keyword>
<feature type="domain" description="THAP-type" evidence="14">
    <location>
        <begin position="1"/>
        <end position="107"/>
    </location>
</feature>
<comment type="similarity">
    <text evidence="2">Belongs to the THAP1 family.</text>
</comment>
<feature type="compositionally biased region" description="Basic residues" evidence="13">
    <location>
        <begin position="941"/>
        <end position="960"/>
    </location>
</feature>
<dbReference type="GO" id="GO:0008270">
    <property type="term" value="F:zinc ion binding"/>
    <property type="evidence" value="ECO:0007669"/>
    <property type="project" value="UniProtKB-KW"/>
</dbReference>
<evidence type="ECO:0000256" key="7">
    <source>
        <dbReference type="ARBA" id="ARBA00023054"/>
    </source>
</evidence>
<keyword evidence="3" id="KW-0479">Metal-binding</keyword>
<evidence type="ECO:0000256" key="10">
    <source>
        <dbReference type="ARBA" id="ARBA00023242"/>
    </source>
</evidence>
<keyword evidence="10" id="KW-0539">Nucleus</keyword>
<keyword evidence="7" id="KW-0175">Coiled coil</keyword>
<dbReference type="InterPro" id="IPR006612">
    <property type="entry name" value="THAP_Znf"/>
</dbReference>